<reference evidence="1" key="1">
    <citation type="journal article" date="2015" name="Nature">
        <title>Complex archaea that bridge the gap between prokaryotes and eukaryotes.</title>
        <authorList>
            <person name="Spang A."/>
            <person name="Saw J.H."/>
            <person name="Jorgensen S.L."/>
            <person name="Zaremba-Niedzwiedzka K."/>
            <person name="Martijn J."/>
            <person name="Lind A.E."/>
            <person name="van Eijk R."/>
            <person name="Schleper C."/>
            <person name="Guy L."/>
            <person name="Ettema T.J."/>
        </authorList>
    </citation>
    <scope>NUCLEOTIDE SEQUENCE</scope>
</reference>
<name>A0A0F9KR16_9ZZZZ</name>
<sequence length="101" mass="11406">MRVLVTTSNYVAIATIDPERAALLSLSMIHGGDGLYTGATWNDEHLFITAKNGRTWGDDRGAQRERIYIIDKRLAVVDELQLGTFDVHQVHWSVRDRALLI</sequence>
<gene>
    <name evidence="1" type="ORF">LCGC14_1671570</name>
</gene>
<feature type="non-terminal residue" evidence="1">
    <location>
        <position position="101"/>
    </location>
</feature>
<proteinExistence type="predicted"/>
<organism evidence="1">
    <name type="scientific">marine sediment metagenome</name>
    <dbReference type="NCBI Taxonomy" id="412755"/>
    <lineage>
        <taxon>unclassified sequences</taxon>
        <taxon>metagenomes</taxon>
        <taxon>ecological metagenomes</taxon>
    </lineage>
</organism>
<protein>
    <submittedName>
        <fullName evidence="1">Uncharacterized protein</fullName>
    </submittedName>
</protein>
<accession>A0A0F9KR16</accession>
<dbReference type="EMBL" id="LAZR01014355">
    <property type="protein sequence ID" value="KKM17860.1"/>
    <property type="molecule type" value="Genomic_DNA"/>
</dbReference>
<comment type="caution">
    <text evidence="1">The sequence shown here is derived from an EMBL/GenBank/DDBJ whole genome shotgun (WGS) entry which is preliminary data.</text>
</comment>
<evidence type="ECO:0000313" key="1">
    <source>
        <dbReference type="EMBL" id="KKM17860.1"/>
    </source>
</evidence>
<dbReference type="AlphaFoldDB" id="A0A0F9KR16"/>